<evidence type="ECO:0000256" key="1">
    <source>
        <dbReference type="SAM" id="Phobius"/>
    </source>
</evidence>
<comment type="caution">
    <text evidence="2">The sequence shown here is derived from an EMBL/GenBank/DDBJ whole genome shotgun (WGS) entry which is preliminary data.</text>
</comment>
<keyword evidence="1" id="KW-0812">Transmembrane</keyword>
<organism evidence="2 3">
    <name type="scientific">Nocardioides luti</name>
    <dbReference type="NCBI Taxonomy" id="2761101"/>
    <lineage>
        <taxon>Bacteria</taxon>
        <taxon>Bacillati</taxon>
        <taxon>Actinomycetota</taxon>
        <taxon>Actinomycetes</taxon>
        <taxon>Propionibacteriales</taxon>
        <taxon>Nocardioidaceae</taxon>
        <taxon>Nocardioides</taxon>
    </lineage>
</organism>
<dbReference type="Proteomes" id="UP000523955">
    <property type="component" value="Unassembled WGS sequence"/>
</dbReference>
<name>A0A7X0VCG2_9ACTN</name>
<gene>
    <name evidence="2" type="ORF">H5V45_19195</name>
</gene>
<dbReference type="AlphaFoldDB" id="A0A7X0VCG2"/>
<protein>
    <submittedName>
        <fullName evidence="2">Uncharacterized protein</fullName>
    </submittedName>
</protein>
<keyword evidence="1" id="KW-0472">Membrane</keyword>
<dbReference type="RefSeq" id="WP_185254786.1">
    <property type="nucleotide sequence ID" value="NZ_JACKXE010000002.1"/>
</dbReference>
<sequence length="203" mass="21014">MSGHQRIYVVSTGASDTELVDVRRGVGRAPVVLTAPTAEAKRVVSGVGVEPRVEVLLAPVRFPPTDRGHRLDELVRRHALQDRFRDVVVVTDPASATLLLRVLAPDQLAAGGAVTIVGLARGDRPVPVRRALAAGVVLGLVAGTAEPLAPILLLPALTALVGLVLLLVPPARHLGRAALLAAAVALGLELLAIASSARFPGGW</sequence>
<accession>A0A7X0VCG2</accession>
<keyword evidence="1" id="KW-1133">Transmembrane helix</keyword>
<feature type="transmembrane region" description="Helical" evidence="1">
    <location>
        <begin position="151"/>
        <end position="168"/>
    </location>
</feature>
<keyword evidence="3" id="KW-1185">Reference proteome</keyword>
<feature type="transmembrane region" description="Helical" evidence="1">
    <location>
        <begin position="177"/>
        <end position="197"/>
    </location>
</feature>
<evidence type="ECO:0000313" key="2">
    <source>
        <dbReference type="EMBL" id="MBB6629460.1"/>
    </source>
</evidence>
<proteinExistence type="predicted"/>
<reference evidence="2 3" key="1">
    <citation type="submission" date="2020-08" db="EMBL/GenBank/DDBJ databases">
        <authorList>
            <person name="Seo M.-J."/>
        </authorList>
    </citation>
    <scope>NUCLEOTIDE SEQUENCE [LARGE SCALE GENOMIC DNA]</scope>
    <source>
        <strain evidence="2 3">KIGAM211</strain>
    </source>
</reference>
<evidence type="ECO:0000313" key="3">
    <source>
        <dbReference type="Proteomes" id="UP000523955"/>
    </source>
</evidence>
<dbReference type="EMBL" id="JACKXE010000002">
    <property type="protein sequence ID" value="MBB6629460.1"/>
    <property type="molecule type" value="Genomic_DNA"/>
</dbReference>